<dbReference type="AlphaFoldDB" id="A0A3N2CTU5"/>
<comment type="caution">
    <text evidence="1">The sequence shown here is derived from an EMBL/GenBank/DDBJ whole genome shotgun (WGS) entry which is preliminary data.</text>
</comment>
<dbReference type="RefSeq" id="WP_123390077.1">
    <property type="nucleotide sequence ID" value="NZ_RKHO01000001.1"/>
</dbReference>
<dbReference type="Proteomes" id="UP000281738">
    <property type="component" value="Unassembled WGS sequence"/>
</dbReference>
<keyword evidence="2" id="KW-1185">Reference proteome</keyword>
<dbReference type="EMBL" id="RKHO01000001">
    <property type="protein sequence ID" value="ROR90876.1"/>
    <property type="molecule type" value="Genomic_DNA"/>
</dbReference>
<gene>
    <name evidence="1" type="ORF">EDD33_1725</name>
</gene>
<protein>
    <submittedName>
        <fullName evidence="1">Uncharacterized protein</fullName>
    </submittedName>
</protein>
<accession>A0A3N2CTU5</accession>
<proteinExistence type="predicted"/>
<organism evidence="1 2">
    <name type="scientific">Nocardioides aurantiacus</name>
    <dbReference type="NCBI Taxonomy" id="86796"/>
    <lineage>
        <taxon>Bacteria</taxon>
        <taxon>Bacillati</taxon>
        <taxon>Actinomycetota</taxon>
        <taxon>Actinomycetes</taxon>
        <taxon>Propionibacteriales</taxon>
        <taxon>Nocardioidaceae</taxon>
        <taxon>Nocardioides</taxon>
    </lineage>
</organism>
<dbReference type="OrthoDB" id="2426596at2"/>
<reference evidence="1 2" key="1">
    <citation type="submission" date="2018-11" db="EMBL/GenBank/DDBJ databases">
        <title>Sequencing the genomes of 1000 actinobacteria strains.</title>
        <authorList>
            <person name="Klenk H.-P."/>
        </authorList>
    </citation>
    <scope>NUCLEOTIDE SEQUENCE [LARGE SCALE GENOMIC DNA]</scope>
    <source>
        <strain evidence="1 2">DSM 12652</strain>
    </source>
</reference>
<sequence length="197" mass="20988">MSVLRPAADTTPAGWILAAARTGDAPTVLRYGPPGFDTYLRLPVDGNVVFDMGPGAGVHPMEARLQVLAAHTTTPDIAYVGVWHGHGFANGPDPVAPVVPLPNAWMYLFTGPVTATRYAQQTVWSFPDGTPDAGIAAEPDLVWPDDHSWCLACEVDEEIEFSIGCSAAVAAALEAVLPGRARRVAYGEDAPRERARR</sequence>
<evidence type="ECO:0000313" key="2">
    <source>
        <dbReference type="Proteomes" id="UP000281738"/>
    </source>
</evidence>
<evidence type="ECO:0000313" key="1">
    <source>
        <dbReference type="EMBL" id="ROR90876.1"/>
    </source>
</evidence>
<name>A0A3N2CTU5_9ACTN</name>